<dbReference type="Pfam" id="PF01425">
    <property type="entry name" value="Amidase"/>
    <property type="match status" value="1"/>
</dbReference>
<dbReference type="Gene3D" id="3.90.1300.10">
    <property type="entry name" value="Amidase signature (AS) domain"/>
    <property type="match status" value="1"/>
</dbReference>
<evidence type="ECO:0000313" key="4">
    <source>
        <dbReference type="EMBL" id="KAL1591791.1"/>
    </source>
</evidence>
<evidence type="ECO:0000256" key="2">
    <source>
        <dbReference type="ARBA" id="ARBA00022801"/>
    </source>
</evidence>
<sequence length="234" mass="26710">MKWIINCNAWQEDIETIEMPWRDDNFAGTSNRICQPGQSNGSLVFAILNNDGEVNPHPPVQRALGLVRNALLQRGYEVVDWSPGLKHDLATDVLFWDLCAWRKQFQRQYHDYWRSTRELTASKRAVDGVIMPIAPHTAAPEGSFKYYAYSAVPSVLDYTTGVVPVTFADQYLDYGPSRYIPMSDKDRVNWNLYDKELFDGAPVGVQVMGQRLQEEKVLAMMSAVNDSLQQYQPL</sequence>
<comment type="similarity">
    <text evidence="1">Belongs to the amidase family.</text>
</comment>
<dbReference type="PANTHER" id="PTHR46072">
    <property type="entry name" value="AMIDASE-RELATED-RELATED"/>
    <property type="match status" value="1"/>
</dbReference>
<evidence type="ECO:0000256" key="1">
    <source>
        <dbReference type="ARBA" id="ARBA00009199"/>
    </source>
</evidence>
<dbReference type="SUPFAM" id="SSF75304">
    <property type="entry name" value="Amidase signature (AS) enzymes"/>
    <property type="match status" value="1"/>
</dbReference>
<organism evidence="4 5">
    <name type="scientific">Nothophoma quercina</name>
    <dbReference type="NCBI Taxonomy" id="749835"/>
    <lineage>
        <taxon>Eukaryota</taxon>
        <taxon>Fungi</taxon>
        <taxon>Dikarya</taxon>
        <taxon>Ascomycota</taxon>
        <taxon>Pezizomycotina</taxon>
        <taxon>Dothideomycetes</taxon>
        <taxon>Pleosporomycetidae</taxon>
        <taxon>Pleosporales</taxon>
        <taxon>Pleosporineae</taxon>
        <taxon>Didymellaceae</taxon>
        <taxon>Nothophoma</taxon>
    </lineage>
</organism>
<proteinExistence type="inferred from homology"/>
<accession>A0ABR3QI09</accession>
<dbReference type="Proteomes" id="UP001521222">
    <property type="component" value="Unassembled WGS sequence"/>
</dbReference>
<protein>
    <recommendedName>
        <fullName evidence="3">Amidase domain-containing protein</fullName>
    </recommendedName>
</protein>
<name>A0ABR3QI09_9PLEO</name>
<gene>
    <name evidence="4" type="ORF">SLS59_010084</name>
</gene>
<dbReference type="InterPro" id="IPR023631">
    <property type="entry name" value="Amidase_dom"/>
</dbReference>
<reference evidence="4 5" key="1">
    <citation type="submission" date="2024-02" db="EMBL/GenBank/DDBJ databases">
        <title>De novo assembly and annotation of 12 fungi associated with fruit tree decline syndrome in Ontario, Canada.</title>
        <authorList>
            <person name="Sulman M."/>
            <person name="Ellouze W."/>
            <person name="Ilyukhin E."/>
        </authorList>
    </citation>
    <scope>NUCLEOTIDE SEQUENCE [LARGE SCALE GENOMIC DNA]</scope>
    <source>
        <strain evidence="4 5">M97-236</strain>
    </source>
</reference>
<keyword evidence="5" id="KW-1185">Reference proteome</keyword>
<dbReference type="EMBL" id="JAKIXB020000055">
    <property type="protein sequence ID" value="KAL1591791.1"/>
    <property type="molecule type" value="Genomic_DNA"/>
</dbReference>
<keyword evidence="2" id="KW-0378">Hydrolase</keyword>
<dbReference type="InterPro" id="IPR036928">
    <property type="entry name" value="AS_sf"/>
</dbReference>
<comment type="caution">
    <text evidence="4">The sequence shown here is derived from an EMBL/GenBank/DDBJ whole genome shotgun (WGS) entry which is preliminary data.</text>
</comment>
<feature type="domain" description="Amidase" evidence="3">
    <location>
        <begin position="105"/>
        <end position="218"/>
    </location>
</feature>
<evidence type="ECO:0000313" key="5">
    <source>
        <dbReference type="Proteomes" id="UP001521222"/>
    </source>
</evidence>
<evidence type="ECO:0000259" key="3">
    <source>
        <dbReference type="Pfam" id="PF01425"/>
    </source>
</evidence>
<dbReference type="PANTHER" id="PTHR46072:SF2">
    <property type="entry name" value="AMIDASE (EUROFUNG)"/>
    <property type="match status" value="1"/>
</dbReference>